<evidence type="ECO:0000256" key="8">
    <source>
        <dbReference type="ARBA" id="ARBA00023170"/>
    </source>
</evidence>
<protein>
    <submittedName>
        <fullName evidence="15">Energy transducer TonB</fullName>
    </submittedName>
</protein>
<dbReference type="InterPro" id="IPR037066">
    <property type="entry name" value="Plug_dom_sf"/>
</dbReference>
<dbReference type="Gene3D" id="3.55.50.30">
    <property type="match status" value="1"/>
</dbReference>
<reference evidence="15 16" key="1">
    <citation type="submission" date="2014-07" db="EMBL/GenBank/DDBJ databases">
        <title>Draft genome sequence of Thalassospira profundimaris 35.</title>
        <authorList>
            <person name="Lai Q."/>
            <person name="Shao Z."/>
        </authorList>
    </citation>
    <scope>NUCLEOTIDE SEQUENCE [LARGE SCALE GENOMIC DNA]</scope>
    <source>
        <strain evidence="15 16">35</strain>
    </source>
</reference>
<comment type="caution">
    <text evidence="15">The sequence shown here is derived from an EMBL/GenBank/DDBJ whole genome shotgun (WGS) entry which is preliminary data.</text>
</comment>
<evidence type="ECO:0000256" key="9">
    <source>
        <dbReference type="ARBA" id="ARBA00023237"/>
    </source>
</evidence>
<organism evidence="15 16">
    <name type="scientific">Thalassospira profundimaris</name>
    <dbReference type="NCBI Taxonomy" id="502049"/>
    <lineage>
        <taxon>Bacteria</taxon>
        <taxon>Pseudomonadati</taxon>
        <taxon>Pseudomonadota</taxon>
        <taxon>Alphaproteobacteria</taxon>
        <taxon>Rhodospirillales</taxon>
        <taxon>Thalassospiraceae</taxon>
        <taxon>Thalassospira</taxon>
    </lineage>
</organism>
<dbReference type="InterPro" id="IPR012910">
    <property type="entry name" value="Plug_dom"/>
</dbReference>
<dbReference type="GO" id="GO:0015891">
    <property type="term" value="P:siderophore transport"/>
    <property type="evidence" value="ECO:0007669"/>
    <property type="project" value="InterPro"/>
</dbReference>
<dbReference type="GO" id="GO:0009279">
    <property type="term" value="C:cell outer membrane"/>
    <property type="evidence" value="ECO:0007669"/>
    <property type="project" value="UniProtKB-SubCell"/>
</dbReference>
<dbReference type="Pfam" id="PF07715">
    <property type="entry name" value="Plug"/>
    <property type="match status" value="1"/>
</dbReference>
<dbReference type="AlphaFoldDB" id="A0A367VYH3"/>
<keyword evidence="3 10" id="KW-0813">Transport</keyword>
<evidence type="ECO:0000256" key="3">
    <source>
        <dbReference type="ARBA" id="ARBA00022448"/>
    </source>
</evidence>
<feature type="chain" id="PRO_5016677968" evidence="12">
    <location>
        <begin position="37"/>
        <end position="821"/>
    </location>
</feature>
<dbReference type="PROSITE" id="PS52016">
    <property type="entry name" value="TONB_DEPENDENT_REC_3"/>
    <property type="match status" value="1"/>
</dbReference>
<gene>
    <name evidence="15" type="ORF">TH19_22010</name>
</gene>
<comment type="similarity">
    <text evidence="2 10 11">Belongs to the TonB-dependent receptor family.</text>
</comment>
<keyword evidence="8" id="KW-0675">Receptor</keyword>
<dbReference type="PANTHER" id="PTHR32552">
    <property type="entry name" value="FERRICHROME IRON RECEPTOR-RELATED"/>
    <property type="match status" value="1"/>
</dbReference>
<dbReference type="PANTHER" id="PTHR32552:SF82">
    <property type="entry name" value="FCUA PROTEIN"/>
    <property type="match status" value="1"/>
</dbReference>
<evidence type="ECO:0000256" key="7">
    <source>
        <dbReference type="ARBA" id="ARBA00023136"/>
    </source>
</evidence>
<feature type="signal peptide" evidence="12">
    <location>
        <begin position="1"/>
        <end position="36"/>
    </location>
</feature>
<evidence type="ECO:0000256" key="12">
    <source>
        <dbReference type="SAM" id="SignalP"/>
    </source>
</evidence>
<evidence type="ECO:0000256" key="6">
    <source>
        <dbReference type="ARBA" id="ARBA00023077"/>
    </source>
</evidence>
<keyword evidence="5 10" id="KW-0812">Transmembrane</keyword>
<evidence type="ECO:0000256" key="4">
    <source>
        <dbReference type="ARBA" id="ARBA00022452"/>
    </source>
</evidence>
<evidence type="ECO:0000256" key="10">
    <source>
        <dbReference type="PROSITE-ProRule" id="PRU01360"/>
    </source>
</evidence>
<dbReference type="EMBL" id="JPWF01000024">
    <property type="protein sequence ID" value="RCK31057.1"/>
    <property type="molecule type" value="Genomic_DNA"/>
</dbReference>
<dbReference type="SUPFAM" id="SSF56935">
    <property type="entry name" value="Porins"/>
    <property type="match status" value="1"/>
</dbReference>
<dbReference type="Pfam" id="PF00593">
    <property type="entry name" value="TonB_dep_Rec_b-barrel"/>
    <property type="match status" value="1"/>
</dbReference>
<dbReference type="InterPro" id="IPR036942">
    <property type="entry name" value="Beta-barrel_TonB_sf"/>
</dbReference>
<dbReference type="RefSeq" id="WP_114104378.1">
    <property type="nucleotide sequence ID" value="NZ_JPWF01000024.1"/>
</dbReference>
<evidence type="ECO:0000259" key="13">
    <source>
        <dbReference type="Pfam" id="PF00593"/>
    </source>
</evidence>
<dbReference type="InterPro" id="IPR010105">
    <property type="entry name" value="TonB_sidphr_rcpt"/>
</dbReference>
<keyword evidence="6 11" id="KW-0798">TonB box</keyword>
<dbReference type="CDD" id="cd01347">
    <property type="entry name" value="ligand_gated_channel"/>
    <property type="match status" value="1"/>
</dbReference>
<keyword evidence="9 10" id="KW-0998">Cell outer membrane</keyword>
<evidence type="ECO:0000256" key="1">
    <source>
        <dbReference type="ARBA" id="ARBA00004571"/>
    </source>
</evidence>
<dbReference type="InterPro" id="IPR000531">
    <property type="entry name" value="Beta-barrel_TonB"/>
</dbReference>
<evidence type="ECO:0000259" key="14">
    <source>
        <dbReference type="Pfam" id="PF07715"/>
    </source>
</evidence>
<proteinExistence type="inferred from homology"/>
<evidence type="ECO:0000256" key="2">
    <source>
        <dbReference type="ARBA" id="ARBA00009810"/>
    </source>
</evidence>
<dbReference type="Gene3D" id="2.40.170.20">
    <property type="entry name" value="TonB-dependent receptor, beta-barrel domain"/>
    <property type="match status" value="1"/>
</dbReference>
<dbReference type="OrthoDB" id="9760333at2"/>
<dbReference type="Proteomes" id="UP000253226">
    <property type="component" value="Unassembled WGS sequence"/>
</dbReference>
<feature type="domain" description="TonB-dependent receptor plug" evidence="14">
    <location>
        <begin position="177"/>
        <end position="279"/>
    </location>
</feature>
<dbReference type="GO" id="GO:0038023">
    <property type="term" value="F:signaling receptor activity"/>
    <property type="evidence" value="ECO:0007669"/>
    <property type="project" value="InterPro"/>
</dbReference>
<dbReference type="NCBIfam" id="TIGR01783">
    <property type="entry name" value="TonB-siderophor"/>
    <property type="match status" value="1"/>
</dbReference>
<name>A0A367VYH3_9PROT</name>
<keyword evidence="4 10" id="KW-1134">Transmembrane beta strand</keyword>
<evidence type="ECO:0000256" key="5">
    <source>
        <dbReference type="ARBA" id="ARBA00022692"/>
    </source>
</evidence>
<comment type="subcellular location">
    <subcellularLocation>
        <location evidence="1 10">Cell outer membrane</location>
        <topology evidence="1 10">Multi-pass membrane protein</topology>
    </subcellularLocation>
</comment>
<dbReference type="InterPro" id="IPR039426">
    <property type="entry name" value="TonB-dep_rcpt-like"/>
</dbReference>
<feature type="domain" description="TonB-dependent receptor-like beta-barrel" evidence="13">
    <location>
        <begin position="382"/>
        <end position="790"/>
    </location>
</feature>
<keyword evidence="12" id="KW-0732">Signal</keyword>
<evidence type="ECO:0000256" key="11">
    <source>
        <dbReference type="RuleBase" id="RU003357"/>
    </source>
</evidence>
<evidence type="ECO:0000313" key="15">
    <source>
        <dbReference type="EMBL" id="RCK31057.1"/>
    </source>
</evidence>
<accession>A0A367VYH3</accession>
<keyword evidence="7 10" id="KW-0472">Membrane</keyword>
<evidence type="ECO:0000313" key="16">
    <source>
        <dbReference type="Proteomes" id="UP000253226"/>
    </source>
</evidence>
<dbReference type="GO" id="GO:0015344">
    <property type="term" value="F:siderophore uptake transmembrane transporter activity"/>
    <property type="evidence" value="ECO:0007669"/>
    <property type="project" value="TreeGrafter"/>
</dbReference>
<sequence>MHSNQAISKKNGFISGLLLSSSIAMTSCFVANIANAQALSNDQTGQQVEIAQALYDFDLTVSSIADGVVKIGDVSGWRIAYAVDLPELDGARDIRGTMSVPAAIEILIRGTGLAYREAGNQSLILVATGAEAGENGSVALDPVYVEAMRVGSDLPQAYAGGQVASGGRLGMLGNVDIMDAPVSITSYTAERIADQQAETIADVLQYDPSVRAPNAETANLDTYQIRGFGVNLFNTGEVSFNGAYGVAPTYRVLSGLAERIEVVKGPNALLNGMSPTGAVGGAINIVPKRAGDIDLNRVTADYGRGEQGGGNVDVSRRFGENNEFGVRFNGGYHNGDTFLDHQTRETSLGALALDYKGDRFRASLDLIDQRENLNAPAREVRFDSGFAIPEAPDGSTNLIQEWEWSDAVDRSGMIQAEYDVIDQVTVFGSFGGGRTELDRLFGTPTVQNAAGDYTDSGLSYRRFQTDRWSASGGVRTEFETAAIKHKLSFEATRYEDELRQGISNAASNPSANIYTTLAVAPIAVSAPSSKPKTSESQLTGYALADTLGFLDDQVLVTVGARHQSISVDNYSSGAVSSSYNDDVISPMAGVVFKPVETVSLYANYIEGLNQGDIAPSTAANSGEAMAPYVAKQIEAGVKLDFGTIGGSVAAFQITQPDGETDAATNVFRADNEQRNRGVELNVFGQVTNDVRLLGGVMFLDSEITKAVSASSKGKRPVGTPEMQINLVGEWDTPFVDGLTLSGTVTHTSKQFVDTANTQTIPDWTTLDIGARYKTELYGTPVTVRATVQNVTDEKYWSGVNQWRFVSLGAPRTALLSVTADF</sequence>
<dbReference type="Gene3D" id="2.170.130.10">
    <property type="entry name" value="TonB-dependent receptor, plug domain"/>
    <property type="match status" value="1"/>
</dbReference>